<feature type="domain" description="HTH tetR-type" evidence="6">
    <location>
        <begin position="21"/>
        <end position="81"/>
    </location>
</feature>
<feature type="DNA-binding region" description="H-T-H motif" evidence="4">
    <location>
        <begin position="44"/>
        <end position="63"/>
    </location>
</feature>
<proteinExistence type="predicted"/>
<evidence type="ECO:0000313" key="7">
    <source>
        <dbReference type="EMBL" id="MDR6550277.1"/>
    </source>
</evidence>
<keyword evidence="8" id="KW-1185">Reference proteome</keyword>
<accession>A0ABU1NTG4</accession>
<feature type="compositionally biased region" description="Basic and acidic residues" evidence="5">
    <location>
        <begin position="1"/>
        <end position="15"/>
    </location>
</feature>
<dbReference type="Proteomes" id="UP001267290">
    <property type="component" value="Unassembled WGS sequence"/>
</dbReference>
<dbReference type="Gene3D" id="1.10.10.60">
    <property type="entry name" value="Homeodomain-like"/>
    <property type="match status" value="1"/>
</dbReference>
<evidence type="ECO:0000313" key="8">
    <source>
        <dbReference type="Proteomes" id="UP001267290"/>
    </source>
</evidence>
<keyword evidence="1" id="KW-0805">Transcription regulation</keyword>
<dbReference type="PROSITE" id="PS50977">
    <property type="entry name" value="HTH_TETR_2"/>
    <property type="match status" value="1"/>
</dbReference>
<evidence type="ECO:0000256" key="2">
    <source>
        <dbReference type="ARBA" id="ARBA00023125"/>
    </source>
</evidence>
<dbReference type="Gene3D" id="1.10.357.10">
    <property type="entry name" value="Tetracycline Repressor, domain 2"/>
    <property type="match status" value="1"/>
</dbReference>
<protein>
    <submittedName>
        <fullName evidence="7">AcrR family transcriptional regulator</fullName>
    </submittedName>
</protein>
<evidence type="ECO:0000256" key="4">
    <source>
        <dbReference type="PROSITE-ProRule" id="PRU00335"/>
    </source>
</evidence>
<dbReference type="Pfam" id="PF16859">
    <property type="entry name" value="TetR_C_11"/>
    <property type="match status" value="1"/>
</dbReference>
<dbReference type="PANTHER" id="PTHR30055">
    <property type="entry name" value="HTH-TYPE TRANSCRIPTIONAL REGULATOR RUTR"/>
    <property type="match status" value="1"/>
</dbReference>
<dbReference type="EMBL" id="JAVDSB010000001">
    <property type="protein sequence ID" value="MDR6550277.1"/>
    <property type="molecule type" value="Genomic_DNA"/>
</dbReference>
<name>A0ABU1NTG4_9BACL</name>
<gene>
    <name evidence="7" type="ORF">J2736_001460</name>
</gene>
<dbReference type="InterPro" id="IPR011075">
    <property type="entry name" value="TetR_C"/>
</dbReference>
<organism evidence="7 8">
    <name type="scientific">Paenibacillus qinlingensis</name>
    <dbReference type="NCBI Taxonomy" id="1837343"/>
    <lineage>
        <taxon>Bacteria</taxon>
        <taxon>Bacillati</taxon>
        <taxon>Bacillota</taxon>
        <taxon>Bacilli</taxon>
        <taxon>Bacillales</taxon>
        <taxon>Paenibacillaceae</taxon>
        <taxon>Paenibacillus</taxon>
    </lineage>
</organism>
<keyword evidence="3" id="KW-0804">Transcription</keyword>
<dbReference type="InterPro" id="IPR050109">
    <property type="entry name" value="HTH-type_TetR-like_transc_reg"/>
</dbReference>
<feature type="region of interest" description="Disordered" evidence="5">
    <location>
        <begin position="1"/>
        <end position="20"/>
    </location>
</feature>
<reference evidence="7 8" key="1">
    <citation type="submission" date="2023-07" db="EMBL/GenBank/DDBJ databases">
        <title>Sorghum-associated microbial communities from plants grown in Nebraska, USA.</title>
        <authorList>
            <person name="Schachtman D."/>
        </authorList>
    </citation>
    <scope>NUCLEOTIDE SEQUENCE [LARGE SCALE GENOMIC DNA]</scope>
    <source>
        <strain evidence="7 8">CC258</strain>
    </source>
</reference>
<dbReference type="InterPro" id="IPR009057">
    <property type="entry name" value="Homeodomain-like_sf"/>
</dbReference>
<evidence type="ECO:0000259" key="6">
    <source>
        <dbReference type="PROSITE" id="PS50977"/>
    </source>
</evidence>
<evidence type="ECO:0000256" key="1">
    <source>
        <dbReference type="ARBA" id="ARBA00023015"/>
    </source>
</evidence>
<dbReference type="Pfam" id="PF00440">
    <property type="entry name" value="TetR_N"/>
    <property type="match status" value="1"/>
</dbReference>
<dbReference type="InterPro" id="IPR001647">
    <property type="entry name" value="HTH_TetR"/>
</dbReference>
<dbReference type="RefSeq" id="WP_310224802.1">
    <property type="nucleotide sequence ID" value="NZ_JAVDSB010000001.1"/>
</dbReference>
<dbReference type="SUPFAM" id="SSF48498">
    <property type="entry name" value="Tetracyclin repressor-like, C-terminal domain"/>
    <property type="match status" value="1"/>
</dbReference>
<dbReference type="SUPFAM" id="SSF46689">
    <property type="entry name" value="Homeodomain-like"/>
    <property type="match status" value="1"/>
</dbReference>
<dbReference type="PANTHER" id="PTHR30055:SF148">
    <property type="entry name" value="TETR-FAMILY TRANSCRIPTIONAL REGULATOR"/>
    <property type="match status" value="1"/>
</dbReference>
<comment type="caution">
    <text evidence="7">The sequence shown here is derived from an EMBL/GenBank/DDBJ whole genome shotgun (WGS) entry which is preliminary data.</text>
</comment>
<evidence type="ECO:0000256" key="5">
    <source>
        <dbReference type="SAM" id="MobiDB-lite"/>
    </source>
</evidence>
<dbReference type="PRINTS" id="PR00455">
    <property type="entry name" value="HTHTETR"/>
</dbReference>
<keyword evidence="2 4" id="KW-0238">DNA-binding</keyword>
<evidence type="ECO:0000256" key="3">
    <source>
        <dbReference type="ARBA" id="ARBA00023163"/>
    </source>
</evidence>
<dbReference type="InterPro" id="IPR036271">
    <property type="entry name" value="Tet_transcr_reg_TetR-rel_C_sf"/>
</dbReference>
<sequence>MDAIQDKNKNKDPIKSRRRGKELEAAIMQAVREELNERGYFQFTMEGVAERSGTSKAVLYRRWTNRAEIVLAAVRERIPLPLDEIPNHGNLRDDVCDALRSMNRNASELLSKALFGLVMELGTTTIAEVMFPQGRQSRSMSVILQRAIERGELPARLLTEREMNVPIDLARHELMLYNRPMSEETIAQIVDEVFLPLVTRR</sequence>